<feature type="transmembrane region" description="Helical" evidence="8">
    <location>
        <begin position="37"/>
        <end position="58"/>
    </location>
</feature>
<dbReference type="OrthoDB" id="5195497at2"/>
<evidence type="ECO:0000256" key="2">
    <source>
        <dbReference type="ARBA" id="ARBA00009142"/>
    </source>
</evidence>
<evidence type="ECO:0000313" key="9">
    <source>
        <dbReference type="EMBL" id="EKF40756.1"/>
    </source>
</evidence>
<evidence type="ECO:0000256" key="1">
    <source>
        <dbReference type="ARBA" id="ARBA00004651"/>
    </source>
</evidence>
<evidence type="ECO:0000256" key="3">
    <source>
        <dbReference type="ARBA" id="ARBA00022448"/>
    </source>
</evidence>
<evidence type="ECO:0000313" key="10">
    <source>
        <dbReference type="Proteomes" id="UP000007374"/>
    </source>
</evidence>
<feature type="transmembrane region" description="Helical" evidence="8">
    <location>
        <begin position="195"/>
        <end position="216"/>
    </location>
</feature>
<dbReference type="Proteomes" id="UP000007374">
    <property type="component" value="Unassembled WGS sequence"/>
</dbReference>
<protein>
    <recommendedName>
        <fullName evidence="8">Probable membrane transporter protein</fullName>
    </recommendedName>
</protein>
<keyword evidence="3" id="KW-0813">Transport</keyword>
<keyword evidence="7 8" id="KW-0472">Membrane</keyword>
<keyword evidence="9" id="KW-0315">Glutamine amidotransferase</keyword>
<dbReference type="PANTHER" id="PTHR30269">
    <property type="entry name" value="TRANSMEMBRANE PROTEIN YFCA"/>
    <property type="match status" value="1"/>
</dbReference>
<dbReference type="AlphaFoldDB" id="K2P0B0"/>
<dbReference type="PANTHER" id="PTHR30269:SF32">
    <property type="entry name" value="MEMBRANE TRANSPORTER PROTEIN-RELATED"/>
    <property type="match status" value="1"/>
</dbReference>
<feature type="transmembrane region" description="Helical" evidence="8">
    <location>
        <begin position="228"/>
        <end position="245"/>
    </location>
</feature>
<keyword evidence="5 8" id="KW-0812">Transmembrane</keyword>
<feature type="transmembrane region" description="Helical" evidence="8">
    <location>
        <begin position="99"/>
        <end position="116"/>
    </location>
</feature>
<dbReference type="InterPro" id="IPR052017">
    <property type="entry name" value="TSUP"/>
</dbReference>
<dbReference type="RefSeq" id="WP_009452042.1">
    <property type="nucleotide sequence ID" value="NZ_AMSI01000015.1"/>
</dbReference>
<dbReference type="STRING" id="721133.SAMN05216176_11387"/>
<gene>
    <name evidence="9" type="ORF">NA8A_19163</name>
</gene>
<accession>K2P0B0</accession>
<evidence type="ECO:0000256" key="5">
    <source>
        <dbReference type="ARBA" id="ARBA00022692"/>
    </source>
</evidence>
<evidence type="ECO:0000256" key="4">
    <source>
        <dbReference type="ARBA" id="ARBA00022475"/>
    </source>
</evidence>
<dbReference type="EMBL" id="AMSI01000015">
    <property type="protein sequence ID" value="EKF40756.1"/>
    <property type="molecule type" value="Genomic_DNA"/>
</dbReference>
<name>K2P0B0_9HYPH</name>
<evidence type="ECO:0000256" key="8">
    <source>
        <dbReference type="RuleBase" id="RU363041"/>
    </source>
</evidence>
<feature type="transmembrane region" description="Helical" evidence="8">
    <location>
        <begin position="165"/>
        <end position="188"/>
    </location>
</feature>
<dbReference type="GO" id="GO:0005886">
    <property type="term" value="C:plasma membrane"/>
    <property type="evidence" value="ECO:0007669"/>
    <property type="project" value="UniProtKB-SubCell"/>
</dbReference>
<feature type="transmembrane region" description="Helical" evidence="8">
    <location>
        <begin position="128"/>
        <end position="153"/>
    </location>
</feature>
<keyword evidence="4 8" id="KW-1003">Cell membrane</keyword>
<keyword evidence="10" id="KW-1185">Reference proteome</keyword>
<proteinExistence type="inferred from homology"/>
<dbReference type="Pfam" id="PF01925">
    <property type="entry name" value="TauE"/>
    <property type="match status" value="1"/>
</dbReference>
<organism evidence="9 10">
    <name type="scientific">Nitratireductor indicus C115</name>
    <dbReference type="NCBI Taxonomy" id="1231190"/>
    <lineage>
        <taxon>Bacteria</taxon>
        <taxon>Pseudomonadati</taxon>
        <taxon>Pseudomonadota</taxon>
        <taxon>Alphaproteobacteria</taxon>
        <taxon>Hyphomicrobiales</taxon>
        <taxon>Phyllobacteriaceae</taxon>
        <taxon>Nitratireductor</taxon>
    </lineage>
</organism>
<keyword evidence="6 8" id="KW-1133">Transmembrane helix</keyword>
<comment type="subcellular location">
    <subcellularLocation>
        <location evidence="1 8">Cell membrane</location>
        <topology evidence="1 8">Multi-pass membrane protein</topology>
    </subcellularLocation>
</comment>
<evidence type="ECO:0000256" key="7">
    <source>
        <dbReference type="ARBA" id="ARBA00023136"/>
    </source>
</evidence>
<dbReference type="GO" id="GO:0016740">
    <property type="term" value="F:transferase activity"/>
    <property type="evidence" value="ECO:0007669"/>
    <property type="project" value="UniProtKB-KW"/>
</dbReference>
<keyword evidence="9" id="KW-0808">Transferase</keyword>
<dbReference type="eggNOG" id="COG0730">
    <property type="taxonomic scope" value="Bacteria"/>
</dbReference>
<comment type="caution">
    <text evidence="9">The sequence shown here is derived from an EMBL/GenBank/DDBJ whole genome shotgun (WGS) entry which is preliminary data.</text>
</comment>
<comment type="similarity">
    <text evidence="2 8">Belongs to the 4-toluene sulfonate uptake permease (TSUP) (TC 2.A.102) family.</text>
</comment>
<dbReference type="PATRIC" id="fig|1231190.3.peg.3960"/>
<dbReference type="InterPro" id="IPR002781">
    <property type="entry name" value="TM_pro_TauE-like"/>
</dbReference>
<sequence length="246" mass="26242">MNLVSIAIAFCAIAVGSLVKGITGLGLPVVAVPVLSYFLNLPHAVGVLIIPILVTNALQAYQTRHAVRNVPFLWPMLLLGVPGLAGGTWVLTVVAAEKLNLGLGLMLFFYIGLRVFSPQFSIKPKPALRLSPFVGLAAGFVQGAAGLCAAVFVPFVHAMKLEREAMLFTVSMVFLVFAMVQAVSLTVAGLFQPVYFVEGLLALIPVALFMPLGSWLGKRLSRQVFDRVFLVVLALIGAGLIETALR</sequence>
<feature type="transmembrane region" description="Helical" evidence="8">
    <location>
        <begin position="70"/>
        <end position="93"/>
    </location>
</feature>
<reference evidence="9 10" key="1">
    <citation type="journal article" date="2012" name="J. Bacteriol.">
        <title>Genome Sequence of Nitratireductor indicus Type Strain C115.</title>
        <authorList>
            <person name="Lai Q."/>
            <person name="Li G."/>
            <person name="Yu Z."/>
            <person name="Shao Z."/>
        </authorList>
    </citation>
    <scope>NUCLEOTIDE SEQUENCE [LARGE SCALE GENOMIC DNA]</scope>
    <source>
        <strain evidence="9 10">C115</strain>
    </source>
</reference>
<evidence type="ECO:0000256" key="6">
    <source>
        <dbReference type="ARBA" id="ARBA00022989"/>
    </source>
</evidence>